<dbReference type="PANTHER" id="PTHR39515:SF2">
    <property type="entry name" value="HTH-TYPE TRANSCRIPTIONAL REGULATOR RV0880"/>
    <property type="match status" value="1"/>
</dbReference>
<proteinExistence type="predicted"/>
<name>A0A317ZZU8_9MICO</name>
<reference evidence="6 7" key="1">
    <citation type="submission" date="2018-05" db="EMBL/GenBank/DDBJ databases">
        <title>Genetic diversity of glacier-inhabiting Cryobacterium bacteria in China and description of Cryobacterium mengkeensis sp. nov. and Arthrobacter glacialis sp. nov.</title>
        <authorList>
            <person name="Liu Q."/>
            <person name="Xin Y.-H."/>
        </authorList>
    </citation>
    <scope>NUCLEOTIDE SEQUENCE [LARGE SCALE GENOMIC DNA]</scope>
    <source>
        <strain evidence="6 7">SK-1</strain>
    </source>
</reference>
<dbReference type="PROSITE" id="PS50995">
    <property type="entry name" value="HTH_MARR_2"/>
    <property type="match status" value="1"/>
</dbReference>
<evidence type="ECO:0000313" key="7">
    <source>
        <dbReference type="Proteomes" id="UP000246722"/>
    </source>
</evidence>
<organism evidence="6 7">
    <name type="scientific">Cryobacterium arcticum</name>
    <dbReference type="NCBI Taxonomy" id="670052"/>
    <lineage>
        <taxon>Bacteria</taxon>
        <taxon>Bacillati</taxon>
        <taxon>Actinomycetota</taxon>
        <taxon>Actinomycetes</taxon>
        <taxon>Micrococcales</taxon>
        <taxon>Microbacteriaceae</taxon>
        <taxon>Cryobacterium</taxon>
    </lineage>
</organism>
<dbReference type="InterPro" id="IPR036390">
    <property type="entry name" value="WH_DNA-bd_sf"/>
</dbReference>
<dbReference type="SMART" id="SM00347">
    <property type="entry name" value="HTH_MARR"/>
    <property type="match status" value="1"/>
</dbReference>
<dbReference type="Gene3D" id="1.10.10.10">
    <property type="entry name" value="Winged helix-like DNA-binding domain superfamily/Winged helix DNA-binding domain"/>
    <property type="match status" value="1"/>
</dbReference>
<keyword evidence="3" id="KW-0804">Transcription</keyword>
<dbReference type="Pfam" id="PF01047">
    <property type="entry name" value="MarR"/>
    <property type="match status" value="1"/>
</dbReference>
<evidence type="ECO:0000259" key="5">
    <source>
        <dbReference type="PROSITE" id="PS50995"/>
    </source>
</evidence>
<dbReference type="GO" id="GO:0003700">
    <property type="term" value="F:DNA-binding transcription factor activity"/>
    <property type="evidence" value="ECO:0007669"/>
    <property type="project" value="InterPro"/>
</dbReference>
<dbReference type="SUPFAM" id="SSF46785">
    <property type="entry name" value="Winged helix' DNA-binding domain"/>
    <property type="match status" value="1"/>
</dbReference>
<dbReference type="GO" id="GO:0003677">
    <property type="term" value="F:DNA binding"/>
    <property type="evidence" value="ECO:0007669"/>
    <property type="project" value="UniProtKB-KW"/>
</dbReference>
<dbReference type="PANTHER" id="PTHR39515">
    <property type="entry name" value="CONSERVED PROTEIN"/>
    <property type="match status" value="1"/>
</dbReference>
<evidence type="ECO:0000256" key="3">
    <source>
        <dbReference type="ARBA" id="ARBA00023163"/>
    </source>
</evidence>
<dbReference type="InterPro" id="IPR036388">
    <property type="entry name" value="WH-like_DNA-bd_sf"/>
</dbReference>
<gene>
    <name evidence="6" type="ORF">CTB96_07740</name>
</gene>
<dbReference type="PROSITE" id="PS01117">
    <property type="entry name" value="HTH_MARR_1"/>
    <property type="match status" value="1"/>
</dbReference>
<comment type="caution">
    <text evidence="6">The sequence shown here is derived from an EMBL/GenBank/DDBJ whole genome shotgun (WGS) entry which is preliminary data.</text>
</comment>
<protein>
    <submittedName>
        <fullName evidence="6">MarR family transcriptional regulator</fullName>
    </submittedName>
</protein>
<keyword evidence="1" id="KW-0805">Transcription regulation</keyword>
<dbReference type="InterPro" id="IPR052526">
    <property type="entry name" value="HTH-type_Bedaq_tolerance"/>
</dbReference>
<dbReference type="AlphaFoldDB" id="A0A317ZZU8"/>
<feature type="compositionally biased region" description="Low complexity" evidence="4">
    <location>
        <begin position="1"/>
        <end position="33"/>
    </location>
</feature>
<dbReference type="InterPro" id="IPR023187">
    <property type="entry name" value="Tscrpt_reg_MarR-type_CS"/>
</dbReference>
<accession>A0A317ZZU8</accession>
<evidence type="ECO:0000313" key="6">
    <source>
        <dbReference type="EMBL" id="PXA70329.1"/>
    </source>
</evidence>
<evidence type="ECO:0000256" key="4">
    <source>
        <dbReference type="SAM" id="MobiDB-lite"/>
    </source>
</evidence>
<evidence type="ECO:0000256" key="2">
    <source>
        <dbReference type="ARBA" id="ARBA00023125"/>
    </source>
</evidence>
<keyword evidence="7" id="KW-1185">Reference proteome</keyword>
<dbReference type="OrthoDB" id="9804055at2"/>
<feature type="domain" description="HTH marR-type" evidence="5">
    <location>
        <begin position="40"/>
        <end position="175"/>
    </location>
</feature>
<dbReference type="EMBL" id="QHLY01000008">
    <property type="protein sequence ID" value="PXA70329.1"/>
    <property type="molecule type" value="Genomic_DNA"/>
</dbReference>
<dbReference type="InterPro" id="IPR000835">
    <property type="entry name" value="HTH_MarR-typ"/>
</dbReference>
<dbReference type="RefSeq" id="WP_110126359.1">
    <property type="nucleotide sequence ID" value="NZ_QHLY01000008.1"/>
</dbReference>
<dbReference type="Proteomes" id="UP000246722">
    <property type="component" value="Unassembled WGS sequence"/>
</dbReference>
<evidence type="ECO:0000256" key="1">
    <source>
        <dbReference type="ARBA" id="ARBA00023015"/>
    </source>
</evidence>
<feature type="region of interest" description="Disordered" evidence="4">
    <location>
        <begin position="1"/>
        <end position="34"/>
    </location>
</feature>
<sequence>MTLLPPTAPGATSTGTAVQGTAVPTTAAHPASAHAKRRTVAELSHDFRLANGRLARRVRQEQADNELTSGQFSALGAVFRLGPMTLSALSEEERVTPPSMNRTVNALVEAGLLDRAGSAEDGRKIVLTVTDTGLSLVRETRRRRDDWIAKRILKLTPEQRHVLAAATDIMKELANS</sequence>
<keyword evidence="2" id="KW-0238">DNA-binding</keyword>